<sequence length="226" mass="25224">MPSEAQESGPPLHWLRPLHPTTKCPRFHLPPQSRPHRHIRLRRQLPRLPREKWRADPRSRAGGLRPRRHVATGPGRRATPAEAARHGSVYRNAEAERVLASLDEGEGLEGQVATALSHPFSPNWQDASTQRECDEFDEVLGGSGELTEVTGSKAHHIALKILLFGEIISLLDTILVQQYLLLVRATDSLPTAGGGHHLFLNLEWFLSLHWFSSGEISLSPCHEGSR</sequence>
<accession>A0A1D2JKP4</accession>
<feature type="region of interest" description="Disordered" evidence="1">
    <location>
        <begin position="1"/>
        <end position="23"/>
    </location>
</feature>
<gene>
    <name evidence="2" type="ORF">ACO22_01734</name>
</gene>
<comment type="caution">
    <text evidence="2">The sequence shown here is derived from an EMBL/GenBank/DDBJ whole genome shotgun (WGS) entry which is preliminary data.</text>
</comment>
<protein>
    <submittedName>
        <fullName evidence="2">Uncharacterized protein</fullName>
    </submittedName>
</protein>
<organism evidence="2 3">
    <name type="scientific">Paracoccidioides brasiliensis</name>
    <dbReference type="NCBI Taxonomy" id="121759"/>
    <lineage>
        <taxon>Eukaryota</taxon>
        <taxon>Fungi</taxon>
        <taxon>Dikarya</taxon>
        <taxon>Ascomycota</taxon>
        <taxon>Pezizomycotina</taxon>
        <taxon>Eurotiomycetes</taxon>
        <taxon>Eurotiomycetidae</taxon>
        <taxon>Onygenales</taxon>
        <taxon>Ajellomycetaceae</taxon>
        <taxon>Paracoccidioides</taxon>
    </lineage>
</organism>
<name>A0A1D2JKP4_PARBR</name>
<proteinExistence type="predicted"/>
<feature type="region of interest" description="Disordered" evidence="1">
    <location>
        <begin position="47"/>
        <end position="86"/>
    </location>
</feature>
<dbReference type="Proteomes" id="UP000242814">
    <property type="component" value="Unassembled WGS sequence"/>
</dbReference>
<feature type="compositionally biased region" description="Basic and acidic residues" evidence="1">
    <location>
        <begin position="48"/>
        <end position="59"/>
    </location>
</feature>
<reference evidence="2 3" key="1">
    <citation type="submission" date="2016-06" db="EMBL/GenBank/DDBJ databases">
        <authorList>
            <person name="Kjaerup R.B."/>
            <person name="Dalgaard T.S."/>
            <person name="Juul-Madsen H.R."/>
        </authorList>
    </citation>
    <scope>NUCLEOTIDE SEQUENCE [LARGE SCALE GENOMIC DNA]</scope>
    <source>
        <strain evidence="2 3">Pb300</strain>
    </source>
</reference>
<dbReference type="EMBL" id="LZYO01000046">
    <property type="protein sequence ID" value="ODH39905.1"/>
    <property type="molecule type" value="Genomic_DNA"/>
</dbReference>
<evidence type="ECO:0000256" key="1">
    <source>
        <dbReference type="SAM" id="MobiDB-lite"/>
    </source>
</evidence>
<evidence type="ECO:0000313" key="2">
    <source>
        <dbReference type="EMBL" id="ODH39905.1"/>
    </source>
</evidence>
<dbReference type="Gene3D" id="3.30.420.40">
    <property type="match status" value="1"/>
</dbReference>
<dbReference type="AlphaFoldDB" id="A0A1D2JKP4"/>
<dbReference type="VEuPathDB" id="FungiDB:PADG_07701"/>
<evidence type="ECO:0000313" key="3">
    <source>
        <dbReference type="Proteomes" id="UP000242814"/>
    </source>
</evidence>